<dbReference type="PANTHER" id="PTHR13318">
    <property type="entry name" value="PARTNER OF PAIRED, ISOFORM B-RELATED"/>
    <property type="match status" value="1"/>
</dbReference>
<dbReference type="GO" id="GO:0031146">
    <property type="term" value="P:SCF-dependent proteasomal ubiquitin-dependent protein catabolic process"/>
    <property type="evidence" value="ECO:0007669"/>
    <property type="project" value="TreeGrafter"/>
</dbReference>
<evidence type="ECO:0000313" key="2">
    <source>
        <dbReference type="RefSeq" id="XP_003743105.1"/>
    </source>
</evidence>
<accession>A0AAJ6QT51</accession>
<organism evidence="1 2">
    <name type="scientific">Galendromus occidentalis</name>
    <name type="common">western predatory mite</name>
    <dbReference type="NCBI Taxonomy" id="34638"/>
    <lineage>
        <taxon>Eukaryota</taxon>
        <taxon>Metazoa</taxon>
        <taxon>Ecdysozoa</taxon>
        <taxon>Arthropoda</taxon>
        <taxon>Chelicerata</taxon>
        <taxon>Arachnida</taxon>
        <taxon>Acari</taxon>
        <taxon>Parasitiformes</taxon>
        <taxon>Mesostigmata</taxon>
        <taxon>Gamasina</taxon>
        <taxon>Phytoseioidea</taxon>
        <taxon>Phytoseiidae</taxon>
        <taxon>Typhlodrominae</taxon>
        <taxon>Galendromus</taxon>
    </lineage>
</organism>
<dbReference type="GeneID" id="100904181"/>
<protein>
    <submittedName>
        <fullName evidence="2">Uncharacterized protein LOC100904181</fullName>
    </submittedName>
</protein>
<dbReference type="Proteomes" id="UP000694867">
    <property type="component" value="Unplaced"/>
</dbReference>
<dbReference type="InterPro" id="IPR032675">
    <property type="entry name" value="LRR_dom_sf"/>
</dbReference>
<name>A0AAJ6QT51_9ACAR</name>
<sequence length="482" mass="54830">MAFQPVLYKNDDLVRRKLNPEPRALRWTLRQECIEQVKLNLLLWARTEGRSEPPPYQLNVCPSTLLQEVLHSVLNDESSSEPLKRVAEQLLANDLEEFDFRCIDDLTYCEIGAIFELVKAHGVNFKRLRLVGSWIHHPEAPSMIRQIVKSCPNLEQCALQEAYHEDLVCVARHCAKLRQLEILHPSITCGDVAKVQALARREKFAMRKTLKRLSVPSSLSGSALLMLLEIFPEVDDVTCIDLEGLMQAMAESEPSAVARCAKIRSLRVNKVMGWNSMENLVLTFPRLQSISLITQEIMNLQQLSNLPHLTCLRLENSHVIPSSYTDDILPLLGAIGPNLKHLSLVHFDVIELPKTHSFCPNLVSLDLQHFTLLGCNSDPIHRLQYGREKPFAGLRFLTMRPRQGKFISQEACHMLLKHCRGLRSVELHEAYGMTDALASILSDHNGFSELQRIRLRGGHCLSRNGVETLLRRSTELRYCHIP</sequence>
<evidence type="ECO:0000313" key="1">
    <source>
        <dbReference type="Proteomes" id="UP000694867"/>
    </source>
</evidence>
<proteinExistence type="predicted"/>
<gene>
    <name evidence="2" type="primary">LOC100904181</name>
</gene>
<dbReference type="GO" id="GO:0019005">
    <property type="term" value="C:SCF ubiquitin ligase complex"/>
    <property type="evidence" value="ECO:0007669"/>
    <property type="project" value="TreeGrafter"/>
</dbReference>
<dbReference type="KEGG" id="goe:100904181"/>
<reference evidence="2" key="1">
    <citation type="submission" date="2025-08" db="UniProtKB">
        <authorList>
            <consortium name="RefSeq"/>
        </authorList>
    </citation>
    <scope>IDENTIFICATION</scope>
</reference>
<dbReference type="Gene3D" id="3.80.10.10">
    <property type="entry name" value="Ribonuclease Inhibitor"/>
    <property type="match status" value="1"/>
</dbReference>
<keyword evidence="1" id="KW-1185">Reference proteome</keyword>
<dbReference type="RefSeq" id="XP_003743105.1">
    <property type="nucleotide sequence ID" value="XM_003743057.1"/>
</dbReference>
<dbReference type="SUPFAM" id="SSF52058">
    <property type="entry name" value="L domain-like"/>
    <property type="match status" value="1"/>
</dbReference>
<dbReference type="AlphaFoldDB" id="A0AAJ6QT51"/>